<gene>
    <name evidence="4" type="ORF">UFOPK2982_00334</name>
</gene>
<keyword evidence="1" id="KW-0175">Coiled coil</keyword>
<accession>A0A6J6WXM6</accession>
<organism evidence="4">
    <name type="scientific">freshwater metagenome</name>
    <dbReference type="NCBI Taxonomy" id="449393"/>
    <lineage>
        <taxon>unclassified sequences</taxon>
        <taxon>metagenomes</taxon>
        <taxon>ecological metagenomes</taxon>
    </lineage>
</organism>
<evidence type="ECO:0000256" key="1">
    <source>
        <dbReference type="ARBA" id="ARBA00023054"/>
    </source>
</evidence>
<dbReference type="PANTHER" id="PTHR30563">
    <property type="entry name" value="DNA RECOMBINATION PROTEIN RMUC"/>
    <property type="match status" value="1"/>
</dbReference>
<proteinExistence type="predicted"/>
<keyword evidence="3" id="KW-0812">Transmembrane</keyword>
<dbReference type="AlphaFoldDB" id="A0A6J6WXM6"/>
<evidence type="ECO:0000256" key="3">
    <source>
        <dbReference type="SAM" id="Phobius"/>
    </source>
</evidence>
<dbReference type="GO" id="GO:0006310">
    <property type="term" value="P:DNA recombination"/>
    <property type="evidence" value="ECO:0007669"/>
    <property type="project" value="UniProtKB-KW"/>
</dbReference>
<protein>
    <submittedName>
        <fullName evidence="4">Unannotated protein</fullName>
    </submittedName>
</protein>
<sequence>MIVGASCHDRRMNSAIFLIIGLLIGLAIGAAGGVAISRANSRGATKALQDQITTMQSNQSDSTRLTTELDAMKKSVETLANQALDADRRRSTAESDLKNQIKNMGEGNKLLLDETTKIAGALSNTQTRGKFGEAQLELLLEMAGLHEGVEFERQKAVPGSDSQGIPDVTVRMPGGSVLFIDSKFPFDRFLDAFDTEDLTKRETLLQQHTEDLLKHVTALAKRDYHKHETSPDFVVLFAPFETIVSEALRIDKRLLDKAFEKGVTIATPTTMMALLRTVGFVFSRNKIATNAGEIQELAEKFIKNVSALHSKLVTVGERLKSTVKAYNDMVPTAETTVINPAKQIMKISGKDTKSLKAIPEITDSVRDLKSGGQTSLDDFIDVEVIEEGESDDN</sequence>
<evidence type="ECO:0000313" key="4">
    <source>
        <dbReference type="EMBL" id="CAB4787864.1"/>
    </source>
</evidence>
<keyword evidence="3" id="KW-1133">Transmembrane helix</keyword>
<dbReference type="InterPro" id="IPR003798">
    <property type="entry name" value="DNA_recombination_RmuC"/>
</dbReference>
<dbReference type="EMBL" id="CAFAAE010000029">
    <property type="protein sequence ID" value="CAB4787864.1"/>
    <property type="molecule type" value="Genomic_DNA"/>
</dbReference>
<dbReference type="Pfam" id="PF02646">
    <property type="entry name" value="RmuC"/>
    <property type="match status" value="1"/>
</dbReference>
<reference evidence="4" key="1">
    <citation type="submission" date="2020-05" db="EMBL/GenBank/DDBJ databases">
        <authorList>
            <person name="Chiriac C."/>
            <person name="Salcher M."/>
            <person name="Ghai R."/>
            <person name="Kavagutti S V."/>
        </authorList>
    </citation>
    <scope>NUCLEOTIDE SEQUENCE</scope>
</reference>
<name>A0A6J6WXM6_9ZZZZ</name>
<keyword evidence="2" id="KW-0233">DNA recombination</keyword>
<feature type="transmembrane region" description="Helical" evidence="3">
    <location>
        <begin position="15"/>
        <end position="36"/>
    </location>
</feature>
<dbReference type="PANTHER" id="PTHR30563:SF0">
    <property type="entry name" value="DNA RECOMBINATION PROTEIN RMUC"/>
    <property type="match status" value="1"/>
</dbReference>
<keyword evidence="3" id="KW-0472">Membrane</keyword>
<evidence type="ECO:0000256" key="2">
    <source>
        <dbReference type="ARBA" id="ARBA00023172"/>
    </source>
</evidence>